<dbReference type="InterPro" id="IPR002645">
    <property type="entry name" value="STAS_dom"/>
</dbReference>
<reference evidence="9" key="1">
    <citation type="submission" date="2025-08" db="UniProtKB">
        <authorList>
            <consortium name="RefSeq"/>
        </authorList>
    </citation>
    <scope>IDENTIFICATION</scope>
</reference>
<evidence type="ECO:0000256" key="3">
    <source>
        <dbReference type="ARBA" id="ARBA00022989"/>
    </source>
</evidence>
<dbReference type="CDD" id="cd07042">
    <property type="entry name" value="STAS_SulP_like_sulfate_transporter"/>
    <property type="match status" value="1"/>
</dbReference>
<evidence type="ECO:0000256" key="4">
    <source>
        <dbReference type="ARBA" id="ARBA00023136"/>
    </source>
</evidence>
<dbReference type="OMA" id="LHICASE"/>
<dbReference type="RefSeq" id="XP_055877260.1">
    <property type="nucleotide sequence ID" value="XM_056021285.1"/>
</dbReference>
<dbReference type="PANTHER" id="PTHR11814">
    <property type="entry name" value="SULFATE TRANSPORTER"/>
    <property type="match status" value="1"/>
</dbReference>
<evidence type="ECO:0000313" key="9">
    <source>
        <dbReference type="RefSeq" id="XP_055877260.1"/>
    </source>
</evidence>
<dbReference type="GeneID" id="106051269"/>
<keyword evidence="2 6" id="KW-0812">Transmembrane</keyword>
<feature type="compositionally biased region" description="Basic and acidic residues" evidence="5">
    <location>
        <begin position="15"/>
        <end position="27"/>
    </location>
</feature>
<dbReference type="InterPro" id="IPR011547">
    <property type="entry name" value="SLC26A/SulP_dom"/>
</dbReference>
<feature type="transmembrane region" description="Helical" evidence="6">
    <location>
        <begin position="332"/>
        <end position="353"/>
    </location>
</feature>
<evidence type="ECO:0000256" key="6">
    <source>
        <dbReference type="SAM" id="Phobius"/>
    </source>
</evidence>
<feature type="transmembrane region" description="Helical" evidence="6">
    <location>
        <begin position="139"/>
        <end position="155"/>
    </location>
</feature>
<comment type="subcellular location">
    <subcellularLocation>
        <location evidence="1">Membrane</location>
        <topology evidence="1">Multi-pass membrane protein</topology>
    </subcellularLocation>
</comment>
<dbReference type="InterPro" id="IPR036513">
    <property type="entry name" value="STAS_dom_sf"/>
</dbReference>
<organism evidence="8 9">
    <name type="scientific">Biomphalaria glabrata</name>
    <name type="common">Bloodfluke planorb</name>
    <name type="synonym">Freshwater snail</name>
    <dbReference type="NCBI Taxonomy" id="6526"/>
    <lineage>
        <taxon>Eukaryota</taxon>
        <taxon>Metazoa</taxon>
        <taxon>Spiralia</taxon>
        <taxon>Lophotrochozoa</taxon>
        <taxon>Mollusca</taxon>
        <taxon>Gastropoda</taxon>
        <taxon>Heterobranchia</taxon>
        <taxon>Euthyneura</taxon>
        <taxon>Panpulmonata</taxon>
        <taxon>Hygrophila</taxon>
        <taxon>Lymnaeoidea</taxon>
        <taxon>Planorbidae</taxon>
        <taxon>Biomphalaria</taxon>
    </lineage>
</organism>
<evidence type="ECO:0000256" key="5">
    <source>
        <dbReference type="SAM" id="MobiDB-lite"/>
    </source>
</evidence>
<dbReference type="Pfam" id="PF01740">
    <property type="entry name" value="STAS"/>
    <property type="match status" value="1"/>
</dbReference>
<feature type="domain" description="STAS" evidence="7">
    <location>
        <begin position="358"/>
        <end position="481"/>
    </location>
</feature>
<evidence type="ECO:0000259" key="7">
    <source>
        <dbReference type="PROSITE" id="PS50801"/>
    </source>
</evidence>
<dbReference type="Gene3D" id="3.30.750.24">
    <property type="entry name" value="STAS domain"/>
    <property type="match status" value="1"/>
</dbReference>
<gene>
    <name evidence="9" type="primary">LOC106051269</name>
</gene>
<evidence type="ECO:0000256" key="2">
    <source>
        <dbReference type="ARBA" id="ARBA00022692"/>
    </source>
</evidence>
<keyword evidence="8" id="KW-1185">Reference proteome</keyword>
<evidence type="ECO:0000256" key="1">
    <source>
        <dbReference type="ARBA" id="ARBA00004141"/>
    </source>
</evidence>
<feature type="transmembrane region" description="Helical" evidence="6">
    <location>
        <begin position="108"/>
        <end position="133"/>
    </location>
</feature>
<dbReference type="Pfam" id="PF00916">
    <property type="entry name" value="Sulfate_transp"/>
    <property type="match status" value="1"/>
</dbReference>
<dbReference type="PROSITE" id="PS50801">
    <property type="entry name" value="STAS"/>
    <property type="match status" value="1"/>
</dbReference>
<dbReference type="OrthoDB" id="288203at2759"/>
<proteinExistence type="predicted"/>
<dbReference type="InterPro" id="IPR001902">
    <property type="entry name" value="SLC26A/SulP_fam"/>
</dbReference>
<dbReference type="GO" id="GO:0055085">
    <property type="term" value="P:transmembrane transport"/>
    <property type="evidence" value="ECO:0007669"/>
    <property type="project" value="InterPro"/>
</dbReference>
<protein>
    <submittedName>
        <fullName evidence="9">Sodium-independent sulfate anion transporter-like</fullName>
    </submittedName>
</protein>
<sequence length="493" mass="53567">MDVDPSVSEDSQNGRTDKSKGKKPSHVEAVPRLDIKTSICWMDGSAYNTNPSTGTSTPEIGPYDDLVPSQVSLKERVEDGCRSCFSLDTLKKLFPIIVWLPEYNFLKLAFDLVAGITVGVTIIPQALAFAGIAGLAPQYGLYSGIICCFVYVLMGSAKDITLGPSAITSLLTAAFATSLSPKLPNGDTDPTMAIMLTLTTGLIHIFMGVCQLGIMVSFISFPVINAFSSAAAVTIAVSQLGSLLGLAGVPNEFIASLDNIRTRIPDINVWDMVMGLACIVAVFTIKGLRCIKFKDNIDKTTPKYILLARQTLHICASEIDVFPYLVTFASTLLIGVQWGIFVGVGVSLLILLYPIARPKLLFSSVQGFMVVTPTSGLTFPSAEYLEIKALDKALDVDKPSHVILNMEHLSFMDFSGIQAIKSLLAECEVNEIKLILAQGQKRVRRQLKLAHITNLIIVQTVQEAINKFTLEMTLDESRDGDGHYVVRSCMTRL</sequence>
<name>A0A9W2ZQN0_BIOGL</name>
<evidence type="ECO:0000313" key="8">
    <source>
        <dbReference type="Proteomes" id="UP001165740"/>
    </source>
</evidence>
<dbReference type="Proteomes" id="UP001165740">
    <property type="component" value="Chromosome 2"/>
</dbReference>
<feature type="transmembrane region" description="Helical" evidence="6">
    <location>
        <begin position="267"/>
        <end position="285"/>
    </location>
</feature>
<feature type="transmembrane region" description="Helical" evidence="6">
    <location>
        <begin position="226"/>
        <end position="247"/>
    </location>
</feature>
<keyword evidence="3 6" id="KW-1133">Transmembrane helix</keyword>
<dbReference type="AlphaFoldDB" id="A0A9W2ZQN0"/>
<feature type="region of interest" description="Disordered" evidence="5">
    <location>
        <begin position="1"/>
        <end position="27"/>
    </location>
</feature>
<keyword evidence="4 6" id="KW-0472">Membrane</keyword>
<accession>A0A9W2ZQN0</accession>
<dbReference type="SUPFAM" id="SSF52091">
    <property type="entry name" value="SpoIIaa-like"/>
    <property type="match status" value="1"/>
</dbReference>
<feature type="transmembrane region" description="Helical" evidence="6">
    <location>
        <begin position="192"/>
        <end position="214"/>
    </location>
</feature>
<dbReference type="GO" id="GO:0016020">
    <property type="term" value="C:membrane"/>
    <property type="evidence" value="ECO:0007669"/>
    <property type="project" value="UniProtKB-SubCell"/>
</dbReference>